<reference evidence="1" key="1">
    <citation type="submission" date="2019-08" db="EMBL/GenBank/DDBJ databases">
        <authorList>
            <person name="Kucharzyk K."/>
            <person name="Murdoch R.W."/>
            <person name="Higgins S."/>
            <person name="Loffler F."/>
        </authorList>
    </citation>
    <scope>NUCLEOTIDE SEQUENCE</scope>
</reference>
<accession>A0A644YRB9</accession>
<gene>
    <name evidence="1" type="ORF">SDC9_76971</name>
</gene>
<comment type="caution">
    <text evidence="1">The sequence shown here is derived from an EMBL/GenBank/DDBJ whole genome shotgun (WGS) entry which is preliminary data.</text>
</comment>
<protein>
    <submittedName>
        <fullName evidence="1">Uncharacterized protein</fullName>
    </submittedName>
</protein>
<organism evidence="1">
    <name type="scientific">bioreactor metagenome</name>
    <dbReference type="NCBI Taxonomy" id="1076179"/>
    <lineage>
        <taxon>unclassified sequences</taxon>
        <taxon>metagenomes</taxon>
        <taxon>ecological metagenomes</taxon>
    </lineage>
</organism>
<sequence>MIVLVVGGGHVPALVQSLGVFGIAGEIAARADGPLAVAHLHGHHLVVVGGRPVSKVGEGAEGGAGVVELGQIGQFILVCNEGLIVQLHTGVCALVVEGSVVAAHKAVGIEGVDMARAAGPGHLKAGKSEA</sequence>
<dbReference type="AlphaFoldDB" id="A0A644YRB9"/>
<evidence type="ECO:0000313" key="1">
    <source>
        <dbReference type="EMBL" id="MPM30421.1"/>
    </source>
</evidence>
<name>A0A644YRB9_9ZZZZ</name>
<proteinExistence type="predicted"/>
<dbReference type="EMBL" id="VSSQ01005782">
    <property type="protein sequence ID" value="MPM30421.1"/>
    <property type="molecule type" value="Genomic_DNA"/>
</dbReference>